<reference evidence="1" key="1">
    <citation type="journal article" date="2015" name="Nature">
        <title>Complex archaea that bridge the gap between prokaryotes and eukaryotes.</title>
        <authorList>
            <person name="Spang A."/>
            <person name="Saw J.H."/>
            <person name="Jorgensen S.L."/>
            <person name="Zaremba-Niedzwiedzka K."/>
            <person name="Martijn J."/>
            <person name="Lind A.E."/>
            <person name="van Eijk R."/>
            <person name="Schleper C."/>
            <person name="Guy L."/>
            <person name="Ettema T.J."/>
        </authorList>
    </citation>
    <scope>NUCLEOTIDE SEQUENCE</scope>
</reference>
<dbReference type="AlphaFoldDB" id="A0A0F8ZLZ2"/>
<gene>
    <name evidence="1" type="ORF">LCGC14_2954410</name>
</gene>
<dbReference type="EMBL" id="LAZR01059629">
    <property type="protein sequence ID" value="KKK67404.1"/>
    <property type="molecule type" value="Genomic_DNA"/>
</dbReference>
<name>A0A0F8ZLZ2_9ZZZZ</name>
<organism evidence="1">
    <name type="scientific">marine sediment metagenome</name>
    <dbReference type="NCBI Taxonomy" id="412755"/>
    <lineage>
        <taxon>unclassified sequences</taxon>
        <taxon>metagenomes</taxon>
        <taxon>ecological metagenomes</taxon>
    </lineage>
</organism>
<comment type="caution">
    <text evidence="1">The sequence shown here is derived from an EMBL/GenBank/DDBJ whole genome shotgun (WGS) entry which is preliminary data.</text>
</comment>
<proteinExistence type="predicted"/>
<sequence>MSDDTEVRLAARDLALRHGRKVMASISEAEFDEIESIYHREIATKSEYFARARGGMTDYIQLLKSLRNVRIYFKTTDAAREFDARKEG</sequence>
<accession>A0A0F8ZLZ2</accession>
<evidence type="ECO:0000313" key="1">
    <source>
        <dbReference type="EMBL" id="KKK67404.1"/>
    </source>
</evidence>
<protein>
    <submittedName>
        <fullName evidence="1">Uncharacterized protein</fullName>
    </submittedName>
</protein>